<dbReference type="Proteomes" id="UP000280344">
    <property type="component" value="Chromosome"/>
</dbReference>
<name>A0A3Q9G7C2_9ACTO</name>
<evidence type="ECO:0000313" key="2">
    <source>
        <dbReference type="Proteomes" id="UP000280344"/>
    </source>
</evidence>
<protein>
    <submittedName>
        <fullName evidence="1">Uncharacterized protein</fullName>
    </submittedName>
</protein>
<accession>A0A3Q9G7C2</accession>
<dbReference type="AlphaFoldDB" id="A0A3Q9G7C2"/>
<dbReference type="KEGG" id="flh:EJ997_05890"/>
<evidence type="ECO:0000313" key="1">
    <source>
        <dbReference type="EMBL" id="AZQ76935.1"/>
    </source>
</evidence>
<keyword evidence="2" id="KW-1185">Reference proteome</keyword>
<proteinExistence type="predicted"/>
<gene>
    <name evidence="1" type="ORF">EJ997_05890</name>
</gene>
<sequence length="121" mass="12501">MPRHFSRREINVACGTLNASLAAVGNNCDGRAKVGGGASRTGNQARVNRVTLGVSNNKNGVVVERVLAVGTNDGVHGGRFIFEVVIACGAVARVELLDDDVILRSSVVVGAEHANPVVGRA</sequence>
<dbReference type="EMBL" id="CP034593">
    <property type="protein sequence ID" value="AZQ76935.1"/>
    <property type="molecule type" value="Genomic_DNA"/>
</dbReference>
<organism evidence="1 2">
    <name type="scientific">Flaviflexus ciconiae</name>
    <dbReference type="NCBI Taxonomy" id="2496867"/>
    <lineage>
        <taxon>Bacteria</taxon>
        <taxon>Bacillati</taxon>
        <taxon>Actinomycetota</taxon>
        <taxon>Actinomycetes</taxon>
        <taxon>Actinomycetales</taxon>
        <taxon>Actinomycetaceae</taxon>
        <taxon>Flaviflexus</taxon>
    </lineage>
</organism>
<dbReference type="RefSeq" id="WP_126703741.1">
    <property type="nucleotide sequence ID" value="NZ_CP034593.1"/>
</dbReference>
<reference evidence="1 2" key="1">
    <citation type="submission" date="2018-12" db="EMBL/GenBank/DDBJ databases">
        <title>Complete genome sequence of Flaviflexus sp. H23T48.</title>
        <authorList>
            <person name="Bae J.-W."/>
            <person name="Lee J.-Y."/>
        </authorList>
    </citation>
    <scope>NUCLEOTIDE SEQUENCE [LARGE SCALE GENOMIC DNA]</scope>
    <source>
        <strain evidence="1 2">H23T48</strain>
    </source>
</reference>